<dbReference type="FunFam" id="1.20.1440.200:FF:000001">
    <property type="entry name" value="Vacuolar protein sorting-associated protein 28 homolog"/>
    <property type="match status" value="1"/>
</dbReference>
<organism evidence="9 10">
    <name type="scientific">Clytia hemisphaerica</name>
    <dbReference type="NCBI Taxonomy" id="252671"/>
    <lineage>
        <taxon>Eukaryota</taxon>
        <taxon>Metazoa</taxon>
        <taxon>Cnidaria</taxon>
        <taxon>Hydrozoa</taxon>
        <taxon>Hydroidolina</taxon>
        <taxon>Leptothecata</taxon>
        <taxon>Obeliida</taxon>
        <taxon>Clytiidae</taxon>
        <taxon>Clytia</taxon>
    </lineage>
</organism>
<evidence type="ECO:0000259" key="7">
    <source>
        <dbReference type="PROSITE" id="PS51310"/>
    </source>
</evidence>
<dbReference type="EnsemblMetazoa" id="CLYHEMT010120.1">
    <property type="protein sequence ID" value="CLYHEMP010120.1"/>
    <property type="gene ID" value="CLYHEMG010120"/>
</dbReference>
<dbReference type="InterPro" id="IPR037206">
    <property type="entry name" value="VPS28_C_sf"/>
</dbReference>
<dbReference type="InterPro" id="IPR007143">
    <property type="entry name" value="Vps28"/>
</dbReference>
<keyword evidence="10" id="KW-1185">Reference proteome</keyword>
<evidence type="ECO:0000259" key="8">
    <source>
        <dbReference type="PROSITE" id="PS51313"/>
    </source>
</evidence>
<dbReference type="GeneID" id="136822804"/>
<dbReference type="InterPro" id="IPR038358">
    <property type="entry name" value="VPS28_N_sf"/>
</dbReference>
<sequence length="219" mass="25731">MYGHFQQQPAQQMRPELLQEVKLYSNAREREKFDNMAELFAVINTLQHLEKAYIKDAIHPKEYTAACSKLLVQYKAAFKQVQSADFPTVEAFTKIYRLDCPAALERIREDRPITIKDDAGNTSKSIANIVERFITIMDRLRLQIRAKDEIHPDLEDLKLTMDRLSMLSDDFEGKVAVQKWLDTLSEMRAHDELDEEQVRQMIFDIEQSYYAFNRLLQHT</sequence>
<reference evidence="9" key="1">
    <citation type="submission" date="2021-01" db="UniProtKB">
        <authorList>
            <consortium name="EnsemblMetazoa"/>
        </authorList>
    </citation>
    <scope>IDENTIFICATION</scope>
</reference>
<keyword evidence="4 5" id="KW-0653">Protein transport</keyword>
<dbReference type="InterPro" id="IPR017898">
    <property type="entry name" value="VPS28_N"/>
</dbReference>
<accession>A0A7M5VFV9</accession>
<dbReference type="Pfam" id="PF03997">
    <property type="entry name" value="VPS28"/>
    <property type="match status" value="1"/>
</dbReference>
<dbReference type="Proteomes" id="UP000594262">
    <property type="component" value="Unplaced"/>
</dbReference>
<proteinExistence type="inferred from homology"/>
<dbReference type="PANTHER" id="PTHR12937">
    <property type="entry name" value="VACUOLAR PROTEIN SORTING 28, ISOFORM 2 VPS28"/>
    <property type="match status" value="1"/>
</dbReference>
<evidence type="ECO:0000256" key="5">
    <source>
        <dbReference type="PIRNR" id="PIRNR017535"/>
    </source>
</evidence>
<dbReference type="RefSeq" id="XP_066935211.1">
    <property type="nucleotide sequence ID" value="XM_067079110.1"/>
</dbReference>
<dbReference type="PROSITE" id="PS51313">
    <property type="entry name" value="VPS28_N"/>
    <property type="match status" value="1"/>
</dbReference>
<evidence type="ECO:0000256" key="1">
    <source>
        <dbReference type="ARBA" id="ARBA00004177"/>
    </source>
</evidence>
<dbReference type="GO" id="GO:0043328">
    <property type="term" value="P:protein transport to vacuole involved in ubiquitin-dependent protein catabolic process via the multivesicular body sorting pathway"/>
    <property type="evidence" value="ECO:0007669"/>
    <property type="project" value="TreeGrafter"/>
</dbReference>
<dbReference type="SUPFAM" id="SSF140111">
    <property type="entry name" value="Endosomal sorting complex assembly domain"/>
    <property type="match status" value="1"/>
</dbReference>
<comment type="function">
    <text evidence="5">Component of the ESCRT-I complex (endosomal sorting complex required for transport I), a regulator of vesicular trafficking process.</text>
</comment>
<feature type="domain" description="VPS28 C-terminal" evidence="7">
    <location>
        <begin position="121"/>
        <end position="217"/>
    </location>
</feature>
<comment type="subcellular location">
    <subcellularLocation>
        <location evidence="1">Endosome</location>
    </subcellularLocation>
</comment>
<dbReference type="InterPro" id="IPR037202">
    <property type="entry name" value="ESCRT_assembly_dom"/>
</dbReference>
<evidence type="ECO:0000313" key="9">
    <source>
        <dbReference type="EnsemblMetazoa" id="CLYHEMP010120.1"/>
    </source>
</evidence>
<dbReference type="FunFam" id="1.20.120.1130:FF:000001">
    <property type="entry name" value="Vacuolar protein sorting-associated protein 28 homolog"/>
    <property type="match status" value="1"/>
</dbReference>
<protein>
    <recommendedName>
        <fullName evidence="5">Vacuolar protein sorting-associated protein 28 homolog</fullName>
    </recommendedName>
</protein>
<feature type="domain" description="VPS28 N-terminal" evidence="8">
    <location>
        <begin position="10"/>
        <end position="117"/>
    </location>
</feature>
<dbReference type="PANTHER" id="PTHR12937:SF0">
    <property type="entry name" value="VACUOLAR PROTEIN SORTING-ASSOCIATED PROTEIN 28 HOMOLOG"/>
    <property type="match status" value="1"/>
</dbReference>
<dbReference type="PROSITE" id="PS51310">
    <property type="entry name" value="VPS28_C"/>
    <property type="match status" value="1"/>
</dbReference>
<evidence type="ECO:0000256" key="2">
    <source>
        <dbReference type="ARBA" id="ARBA00022448"/>
    </source>
</evidence>
<dbReference type="AlphaFoldDB" id="A0A7M5VFV9"/>
<dbReference type="GO" id="GO:0000813">
    <property type="term" value="C:ESCRT I complex"/>
    <property type="evidence" value="ECO:0007669"/>
    <property type="project" value="UniProtKB-UniRule"/>
</dbReference>
<dbReference type="PIRSF" id="PIRSF017535">
    <property type="entry name" value="VPS28"/>
    <property type="match status" value="1"/>
</dbReference>
<name>A0A7M5VFV9_9CNID</name>
<keyword evidence="2 5" id="KW-0813">Transport</keyword>
<evidence type="ECO:0000256" key="6">
    <source>
        <dbReference type="PROSITE-ProRule" id="PRU00642"/>
    </source>
</evidence>
<dbReference type="Gene3D" id="1.20.1440.200">
    <property type="match status" value="1"/>
</dbReference>
<dbReference type="SUPFAM" id="SSF140427">
    <property type="entry name" value="VPS28 C-terminal domain-like"/>
    <property type="match status" value="1"/>
</dbReference>
<dbReference type="Gene3D" id="1.20.120.1130">
    <property type="match status" value="1"/>
</dbReference>
<dbReference type="InterPro" id="IPR017899">
    <property type="entry name" value="VPS28_C"/>
</dbReference>
<keyword evidence="3 5" id="KW-0967">Endosome</keyword>
<evidence type="ECO:0000256" key="4">
    <source>
        <dbReference type="ARBA" id="ARBA00022927"/>
    </source>
</evidence>
<dbReference type="GO" id="GO:0044877">
    <property type="term" value="F:protein-containing complex binding"/>
    <property type="evidence" value="ECO:0007669"/>
    <property type="project" value="TreeGrafter"/>
</dbReference>
<comment type="similarity">
    <text evidence="5 6">Belongs to the VPS28 family.</text>
</comment>
<dbReference type="OrthoDB" id="2671at2759"/>
<evidence type="ECO:0000256" key="3">
    <source>
        <dbReference type="ARBA" id="ARBA00022753"/>
    </source>
</evidence>
<evidence type="ECO:0000313" key="10">
    <source>
        <dbReference type="Proteomes" id="UP000594262"/>
    </source>
</evidence>